<evidence type="ECO:0000313" key="7">
    <source>
        <dbReference type="Proteomes" id="UP000509704"/>
    </source>
</evidence>
<gene>
    <name evidence="6" type="ORF">HG535_0C04680</name>
</gene>
<comment type="similarity">
    <text evidence="3">Belongs to the LplA family.</text>
</comment>
<dbReference type="AlphaFoldDB" id="A0A7H9B155"/>
<dbReference type="Gene3D" id="3.30.930.10">
    <property type="entry name" value="Bira Bifunctional Protein, Domain 2"/>
    <property type="match status" value="1"/>
</dbReference>
<dbReference type="GO" id="GO:0005739">
    <property type="term" value="C:mitochondrion"/>
    <property type="evidence" value="ECO:0007669"/>
    <property type="project" value="TreeGrafter"/>
</dbReference>
<dbReference type="PANTHER" id="PTHR12561:SF3">
    <property type="entry name" value="LIPOYLTRANSFERASE 1, MITOCHONDRIAL"/>
    <property type="match status" value="1"/>
</dbReference>
<dbReference type="GeneID" id="59235812"/>
<dbReference type="UniPathway" id="UPA00537">
    <property type="reaction ID" value="UER00595"/>
</dbReference>
<dbReference type="Proteomes" id="UP000509704">
    <property type="component" value="Chromosome 3"/>
</dbReference>
<dbReference type="GO" id="GO:0017118">
    <property type="term" value="F:lipoyltransferase activity"/>
    <property type="evidence" value="ECO:0007669"/>
    <property type="project" value="TreeGrafter"/>
</dbReference>
<dbReference type="PANTHER" id="PTHR12561">
    <property type="entry name" value="LIPOATE-PROTEIN LIGASE"/>
    <property type="match status" value="1"/>
</dbReference>
<dbReference type="GO" id="GO:0009249">
    <property type="term" value="P:protein lipoylation"/>
    <property type="evidence" value="ECO:0007669"/>
    <property type="project" value="InterPro"/>
</dbReference>
<reference evidence="6 7" key="1">
    <citation type="submission" date="2020-07" db="EMBL/GenBank/DDBJ databases">
        <title>The yeast mating-type switching endonuclease HO is a domesticated member of an unorthodox homing genetic element family.</title>
        <authorList>
            <person name="Coughlan A.Y."/>
            <person name="Lombardi L."/>
            <person name="Braun-Galleani S."/>
            <person name="Martos A.R."/>
            <person name="Galeote V."/>
            <person name="Bigey F."/>
            <person name="Dequin S."/>
            <person name="Byrne K.P."/>
            <person name="Wolfe K.H."/>
        </authorList>
    </citation>
    <scope>NUCLEOTIDE SEQUENCE [LARGE SCALE GENOMIC DNA]</scope>
    <source>
        <strain evidence="6 7">NRRL Y-6702</strain>
    </source>
</reference>
<dbReference type="InterPro" id="IPR004143">
    <property type="entry name" value="BPL_LPL_catalytic"/>
</dbReference>
<proteinExistence type="inferred from homology"/>
<dbReference type="CDD" id="cd16443">
    <property type="entry name" value="LplA"/>
    <property type="match status" value="1"/>
</dbReference>
<sequence length="405" mass="46145">MLIAPQRGPLKGHLVRYGLRWIRSQVPFKLGDDSSKFTELNEMYTDMFSQNTSGKTVATQSENYKDMIDELNKETDQLFNFQSHKLHPKELEEIVKKPGRFIIQSLSKNPYYNLALENYVFNNTPSGHDKHNKFGNQRLLFYVNKDCVVIGKNQTVWKEVYLTSLAKRGYELLRRLSGGGTVVHDLGNVNYSFITSRDEFERDFFNKLIVQWLTRVKPEGPLALSQRGDIVLGDKKVSGSAFKIARGKSYHHGTMLINSNLDQFQGLLKPSNIAGITWKCNSVDSVRSNVTNVFLNSTQEFMDICSSGFKQHYGTADRNIPILLCDEEISEIDEIQDEISRLKSDKWKYLAGPKFCLSLANENCSITVEKGIITESSIPSIVGSSFLDFTKDLDSFQFIDRNLIL</sequence>
<dbReference type="InterPro" id="IPR045864">
    <property type="entry name" value="aa-tRNA-synth_II/BPL/LPL"/>
</dbReference>
<comment type="pathway">
    <text evidence="2">Protein modification; protein lipoylation via exogenous pathway; protein N(6)-(lipoyl)lysine from lipoate: step 2/2.</text>
</comment>
<dbReference type="NCBIfam" id="TIGR00545">
    <property type="entry name" value="lipoyltrans"/>
    <property type="match status" value="1"/>
</dbReference>
<dbReference type="InterPro" id="IPR004562">
    <property type="entry name" value="LipoylTrfase_LipoateP_Ligase"/>
</dbReference>
<dbReference type="KEGG" id="zmk:HG535_0C04680"/>
<name>A0A7H9B155_ZYGMR</name>
<comment type="function">
    <text evidence="1">Catalyzes both the ATP-dependent activation of exogenously supplied lipoate to lipoyl-AMP and the transfer of the activated lipoyl onto the lipoyl domains of lipoate-dependent enzymes.</text>
</comment>
<evidence type="ECO:0000256" key="3">
    <source>
        <dbReference type="ARBA" id="ARBA00008242"/>
    </source>
</evidence>
<protein>
    <recommendedName>
        <fullName evidence="4">Putative lipoate-protein ligase A</fullName>
    </recommendedName>
</protein>
<dbReference type="EMBL" id="CP058606">
    <property type="protein sequence ID" value="QLG72114.1"/>
    <property type="molecule type" value="Genomic_DNA"/>
</dbReference>
<dbReference type="RefSeq" id="XP_037143842.1">
    <property type="nucleotide sequence ID" value="XM_037287947.1"/>
</dbReference>
<organism evidence="6 7">
    <name type="scientific">Zygotorulaspora mrakii</name>
    <name type="common">Zygosaccharomyces mrakii</name>
    <dbReference type="NCBI Taxonomy" id="42260"/>
    <lineage>
        <taxon>Eukaryota</taxon>
        <taxon>Fungi</taxon>
        <taxon>Dikarya</taxon>
        <taxon>Ascomycota</taxon>
        <taxon>Saccharomycotina</taxon>
        <taxon>Saccharomycetes</taxon>
        <taxon>Saccharomycetales</taxon>
        <taxon>Saccharomycetaceae</taxon>
        <taxon>Zygotorulaspora</taxon>
    </lineage>
</organism>
<accession>A0A7H9B155</accession>
<evidence type="ECO:0000259" key="5">
    <source>
        <dbReference type="PROSITE" id="PS51733"/>
    </source>
</evidence>
<evidence type="ECO:0000256" key="2">
    <source>
        <dbReference type="ARBA" id="ARBA00005085"/>
    </source>
</evidence>
<keyword evidence="7" id="KW-1185">Reference proteome</keyword>
<evidence type="ECO:0000256" key="4">
    <source>
        <dbReference type="ARBA" id="ARBA00015925"/>
    </source>
</evidence>
<dbReference type="OrthoDB" id="201621at2759"/>
<dbReference type="SUPFAM" id="SSF55681">
    <property type="entry name" value="Class II aaRS and biotin synthetases"/>
    <property type="match status" value="1"/>
</dbReference>
<dbReference type="Pfam" id="PF21948">
    <property type="entry name" value="LplA-B_cat"/>
    <property type="match status" value="1"/>
</dbReference>
<evidence type="ECO:0000256" key="1">
    <source>
        <dbReference type="ARBA" id="ARBA00003253"/>
    </source>
</evidence>
<evidence type="ECO:0000313" key="6">
    <source>
        <dbReference type="EMBL" id="QLG72114.1"/>
    </source>
</evidence>
<feature type="domain" description="BPL/LPL catalytic" evidence="5">
    <location>
        <begin position="133"/>
        <end position="302"/>
    </location>
</feature>
<dbReference type="PROSITE" id="PS51733">
    <property type="entry name" value="BPL_LPL_CATALYTIC"/>
    <property type="match status" value="1"/>
</dbReference>